<evidence type="ECO:0000313" key="3">
    <source>
        <dbReference type="EMBL" id="KNY28000.1"/>
    </source>
</evidence>
<dbReference type="GO" id="GO:0005737">
    <property type="term" value="C:cytoplasm"/>
    <property type="evidence" value="ECO:0007669"/>
    <property type="project" value="TreeGrafter"/>
</dbReference>
<comment type="caution">
    <text evidence="3">The sequence shown here is derived from an EMBL/GenBank/DDBJ whole genome shotgun (WGS) entry which is preliminary data.</text>
</comment>
<feature type="active site" description="Proton donor/acceptor" evidence="1">
    <location>
        <position position="83"/>
    </location>
</feature>
<dbReference type="InterPro" id="IPR050275">
    <property type="entry name" value="PGM_Phosphatase"/>
</dbReference>
<dbReference type="InterPro" id="IPR029033">
    <property type="entry name" value="His_PPase_superfam"/>
</dbReference>
<dbReference type="RefSeq" id="WP_050753530.1">
    <property type="nucleotide sequence ID" value="NZ_JQKC01000008.1"/>
</dbReference>
<keyword evidence="4" id="KW-1185">Reference proteome</keyword>
<evidence type="ECO:0000256" key="1">
    <source>
        <dbReference type="PIRSR" id="PIRSR613078-1"/>
    </source>
</evidence>
<name>A0A0L6JQN1_9FIRM</name>
<organism evidence="3 4">
    <name type="scientific">Pseudobacteroides cellulosolvens ATCC 35603 = DSM 2933</name>
    <dbReference type="NCBI Taxonomy" id="398512"/>
    <lineage>
        <taxon>Bacteria</taxon>
        <taxon>Bacillati</taxon>
        <taxon>Bacillota</taxon>
        <taxon>Clostridia</taxon>
        <taxon>Eubacteriales</taxon>
        <taxon>Oscillospiraceae</taxon>
        <taxon>Pseudobacteroides</taxon>
    </lineage>
</organism>
<dbReference type="AlphaFoldDB" id="A0A0L6JQN1"/>
<dbReference type="InterPro" id="IPR013078">
    <property type="entry name" value="His_Pase_superF_clade-1"/>
</dbReference>
<dbReference type="eggNOG" id="COG0406">
    <property type="taxonomic scope" value="Bacteria"/>
</dbReference>
<gene>
    <name evidence="3" type="ORF">Bccel_3271</name>
</gene>
<sequence>MRTRLILTRHAQAEGNVRGEFHGWTDGNITQKGHLQSKCVAQRLKDFGIEVIYSSPLSRAIQTARYISEEINVPITISEGIKEINGGDWDGITWDELKKRWPEDFEVWSNKPHLHCMPNGESMMEFFSRIVNEIEFIIKKNNGKNICIVTHGIAIRALMNYFRSVGLEVEPEIKWIGNASISVIDYEDNKFSIVMESDYSHLGEDLLW</sequence>
<proteinExistence type="predicted"/>
<dbReference type="Pfam" id="PF00300">
    <property type="entry name" value="His_Phos_1"/>
    <property type="match status" value="1"/>
</dbReference>
<feature type="active site" description="Tele-phosphohistidine intermediate" evidence="1">
    <location>
        <position position="10"/>
    </location>
</feature>
<dbReference type="PANTHER" id="PTHR48100:SF1">
    <property type="entry name" value="HISTIDINE PHOSPHATASE FAMILY PROTEIN-RELATED"/>
    <property type="match status" value="1"/>
</dbReference>
<dbReference type="CDD" id="cd07067">
    <property type="entry name" value="HP_PGM_like"/>
    <property type="match status" value="1"/>
</dbReference>
<evidence type="ECO:0000256" key="2">
    <source>
        <dbReference type="PIRSR" id="PIRSR613078-2"/>
    </source>
</evidence>
<dbReference type="Proteomes" id="UP000036923">
    <property type="component" value="Unassembled WGS sequence"/>
</dbReference>
<reference evidence="4" key="1">
    <citation type="submission" date="2015-07" db="EMBL/GenBank/DDBJ databases">
        <title>Near-Complete Genome Sequence of the Cellulolytic Bacterium Bacteroides (Pseudobacteroides) cellulosolvens ATCC 35603.</title>
        <authorList>
            <person name="Dassa B."/>
            <person name="Utturkar S.M."/>
            <person name="Klingeman D.M."/>
            <person name="Hurt R.A."/>
            <person name="Keller M."/>
            <person name="Xu J."/>
            <person name="Reddy Y.H.K."/>
            <person name="Borovok I."/>
            <person name="Grinberg I.R."/>
            <person name="Lamed R."/>
            <person name="Zhivin O."/>
            <person name="Bayer E.A."/>
            <person name="Brown S.D."/>
        </authorList>
    </citation>
    <scope>NUCLEOTIDE SEQUENCE [LARGE SCALE GENOMIC DNA]</scope>
    <source>
        <strain evidence="4">DSM 2933</strain>
    </source>
</reference>
<dbReference type="SUPFAM" id="SSF53254">
    <property type="entry name" value="Phosphoglycerate mutase-like"/>
    <property type="match status" value="1"/>
</dbReference>
<protein>
    <submittedName>
        <fullName evidence="3">Phosphoglycerate mutase</fullName>
    </submittedName>
</protein>
<dbReference type="STRING" id="398512.Bccel_3271"/>
<dbReference type="PIRSF" id="PIRSF000709">
    <property type="entry name" value="6PFK_2-Ptase"/>
    <property type="match status" value="1"/>
</dbReference>
<dbReference type="PANTHER" id="PTHR48100">
    <property type="entry name" value="BROAD-SPECIFICITY PHOSPHATASE YOR283W-RELATED"/>
    <property type="match status" value="1"/>
</dbReference>
<accession>A0A0L6JQN1</accession>
<dbReference type="EMBL" id="LGTC01000001">
    <property type="protein sequence ID" value="KNY28000.1"/>
    <property type="molecule type" value="Genomic_DNA"/>
</dbReference>
<dbReference type="Gene3D" id="3.40.50.1240">
    <property type="entry name" value="Phosphoglycerate mutase-like"/>
    <property type="match status" value="1"/>
</dbReference>
<dbReference type="GO" id="GO:0016791">
    <property type="term" value="F:phosphatase activity"/>
    <property type="evidence" value="ECO:0007669"/>
    <property type="project" value="TreeGrafter"/>
</dbReference>
<feature type="binding site" evidence="2">
    <location>
        <position position="59"/>
    </location>
    <ligand>
        <name>substrate</name>
    </ligand>
</feature>
<evidence type="ECO:0000313" key="4">
    <source>
        <dbReference type="Proteomes" id="UP000036923"/>
    </source>
</evidence>
<dbReference type="SMART" id="SM00855">
    <property type="entry name" value="PGAM"/>
    <property type="match status" value="1"/>
</dbReference>
<dbReference type="OrthoDB" id="9781415at2"/>
<feature type="binding site" evidence="2">
    <location>
        <begin position="9"/>
        <end position="16"/>
    </location>
    <ligand>
        <name>substrate</name>
    </ligand>
</feature>